<keyword evidence="11" id="KW-0496">Mitochondrion</keyword>
<evidence type="ECO:0000256" key="4">
    <source>
        <dbReference type="ARBA" id="ARBA00022434"/>
    </source>
</evidence>
<dbReference type="Pfam" id="PF01491">
    <property type="entry name" value="Frataxin_Cyay"/>
    <property type="match status" value="1"/>
</dbReference>
<evidence type="ECO:0000256" key="9">
    <source>
        <dbReference type="ARBA" id="ARBA00023004"/>
    </source>
</evidence>
<evidence type="ECO:0000256" key="11">
    <source>
        <dbReference type="ARBA" id="ARBA00023128"/>
    </source>
</evidence>
<dbReference type="GO" id="GO:0016226">
    <property type="term" value="P:iron-sulfur cluster assembly"/>
    <property type="evidence" value="ECO:0007669"/>
    <property type="project" value="InterPro"/>
</dbReference>
<dbReference type="GO" id="GO:0008199">
    <property type="term" value="F:ferric iron binding"/>
    <property type="evidence" value="ECO:0007669"/>
    <property type="project" value="InterPro"/>
</dbReference>
<reference evidence="17" key="3">
    <citation type="submission" date="2025-04" db="UniProtKB">
        <authorList>
            <consortium name="RefSeq"/>
        </authorList>
    </citation>
    <scope>IDENTIFICATION</scope>
    <source>
        <strain evidence="17">CBS 304.34</strain>
    </source>
</reference>
<evidence type="ECO:0000313" key="16">
    <source>
        <dbReference type="Proteomes" id="UP000504636"/>
    </source>
</evidence>
<gene>
    <name evidence="15 17" type="ORF">BDZ99DRAFT_488749</name>
</gene>
<reference evidence="17" key="2">
    <citation type="submission" date="2020-04" db="EMBL/GenBank/DDBJ databases">
        <authorList>
            <consortium name="NCBI Genome Project"/>
        </authorList>
    </citation>
    <scope>NUCLEOTIDE SEQUENCE</scope>
    <source>
        <strain evidence="17">CBS 304.34</strain>
    </source>
</reference>
<keyword evidence="6" id="KW-0410">Iron transport</keyword>
<keyword evidence="16" id="KW-1185">Reference proteome</keyword>
<dbReference type="NCBIfam" id="TIGR03422">
    <property type="entry name" value="mito_frataxin"/>
    <property type="match status" value="1"/>
</dbReference>
<evidence type="ECO:0000256" key="2">
    <source>
        <dbReference type="ARBA" id="ARBA00008183"/>
    </source>
</evidence>
<dbReference type="InterPro" id="IPR002908">
    <property type="entry name" value="Frataxin/CyaY"/>
</dbReference>
<evidence type="ECO:0000256" key="5">
    <source>
        <dbReference type="ARBA" id="ARBA00022448"/>
    </source>
</evidence>
<dbReference type="Proteomes" id="UP000504636">
    <property type="component" value="Unplaced"/>
</dbReference>
<dbReference type="SMART" id="SM01219">
    <property type="entry name" value="Frataxin_Cyay"/>
    <property type="match status" value="1"/>
</dbReference>
<dbReference type="PROSITE" id="PS01344">
    <property type="entry name" value="FRATAXIN_1"/>
    <property type="match status" value="1"/>
</dbReference>
<evidence type="ECO:0000256" key="14">
    <source>
        <dbReference type="SAM" id="MobiDB-lite"/>
    </source>
</evidence>
<accession>A0A6A6YK50</accession>
<dbReference type="RefSeq" id="XP_033575877.1">
    <property type="nucleotide sequence ID" value="XM_033722930.1"/>
</dbReference>
<dbReference type="Gene3D" id="3.30.920.10">
    <property type="entry name" value="Frataxin/CyaY"/>
    <property type="match status" value="1"/>
</dbReference>
<protein>
    <recommendedName>
        <fullName evidence="3">ferroxidase</fullName>
        <ecNumber evidence="3">1.16.3.1</ecNumber>
    </recommendedName>
</protein>
<dbReference type="PROSITE" id="PS50810">
    <property type="entry name" value="FRATAXIN_2"/>
    <property type="match status" value="1"/>
</dbReference>
<evidence type="ECO:0000256" key="1">
    <source>
        <dbReference type="ARBA" id="ARBA00004173"/>
    </source>
</evidence>
<feature type="compositionally biased region" description="Basic and acidic residues" evidence="14">
    <location>
        <begin position="9"/>
        <end position="23"/>
    </location>
</feature>
<evidence type="ECO:0000256" key="12">
    <source>
        <dbReference type="ARBA" id="ARBA00047990"/>
    </source>
</evidence>
<dbReference type="SUPFAM" id="SSF55387">
    <property type="entry name" value="Frataxin/Nqo15-like"/>
    <property type="match status" value="1"/>
</dbReference>
<dbReference type="InterPro" id="IPR020895">
    <property type="entry name" value="Frataxin_CS"/>
</dbReference>
<evidence type="ECO:0000256" key="3">
    <source>
        <dbReference type="ARBA" id="ARBA00013107"/>
    </source>
</evidence>
<evidence type="ECO:0000256" key="6">
    <source>
        <dbReference type="ARBA" id="ARBA00022496"/>
    </source>
</evidence>
<keyword evidence="10" id="KW-0406">Ion transport</keyword>
<dbReference type="GO" id="GO:0008198">
    <property type="term" value="F:ferrous iron binding"/>
    <property type="evidence" value="ECO:0007669"/>
    <property type="project" value="TreeGrafter"/>
</dbReference>
<keyword evidence="5" id="KW-0813">Transport</keyword>
<dbReference type="OrthoDB" id="1897642at2759"/>
<keyword evidence="13" id="KW-0175">Coiled coil</keyword>
<dbReference type="AlphaFoldDB" id="A0A6A6YK50"/>
<keyword evidence="9" id="KW-0408">Iron</keyword>
<name>A0A6A6YK50_9PEZI</name>
<evidence type="ECO:0000256" key="10">
    <source>
        <dbReference type="ARBA" id="ARBA00023065"/>
    </source>
</evidence>
<comment type="subcellular location">
    <subcellularLocation>
        <location evidence="1">Mitochondrion</location>
    </subcellularLocation>
</comment>
<dbReference type="GO" id="GO:0004322">
    <property type="term" value="F:ferroxidase activity"/>
    <property type="evidence" value="ECO:0007669"/>
    <property type="project" value="UniProtKB-EC"/>
</dbReference>
<keyword evidence="7" id="KW-0809">Transit peptide</keyword>
<evidence type="ECO:0000256" key="8">
    <source>
        <dbReference type="ARBA" id="ARBA00023002"/>
    </source>
</evidence>
<reference evidence="15 17" key="1">
    <citation type="journal article" date="2020" name="Stud. Mycol.">
        <title>101 Dothideomycetes genomes: a test case for predicting lifestyles and emergence of pathogens.</title>
        <authorList>
            <person name="Haridas S."/>
            <person name="Albert R."/>
            <person name="Binder M."/>
            <person name="Bloem J."/>
            <person name="Labutti K."/>
            <person name="Salamov A."/>
            <person name="Andreopoulos B."/>
            <person name="Baker S."/>
            <person name="Barry K."/>
            <person name="Bills G."/>
            <person name="Bluhm B."/>
            <person name="Cannon C."/>
            <person name="Castanera R."/>
            <person name="Culley D."/>
            <person name="Daum C."/>
            <person name="Ezra D."/>
            <person name="Gonzalez J."/>
            <person name="Henrissat B."/>
            <person name="Kuo A."/>
            <person name="Liang C."/>
            <person name="Lipzen A."/>
            <person name="Lutzoni F."/>
            <person name="Magnuson J."/>
            <person name="Mondo S."/>
            <person name="Nolan M."/>
            <person name="Ohm R."/>
            <person name="Pangilinan J."/>
            <person name="Park H.-J."/>
            <person name="Ramirez L."/>
            <person name="Alfaro M."/>
            <person name="Sun H."/>
            <person name="Tritt A."/>
            <person name="Yoshinaga Y."/>
            <person name="Zwiers L.-H."/>
            <person name="Turgeon B."/>
            <person name="Goodwin S."/>
            <person name="Spatafora J."/>
            <person name="Crous P."/>
            <person name="Grigoriev I."/>
        </authorList>
    </citation>
    <scope>NUCLEOTIDE SEQUENCE</scope>
    <source>
        <strain evidence="15 17">CBS 304.34</strain>
    </source>
</reference>
<evidence type="ECO:0000313" key="17">
    <source>
        <dbReference type="RefSeq" id="XP_033575877.1"/>
    </source>
</evidence>
<dbReference type="GeneID" id="54463823"/>
<dbReference type="GO" id="GO:0006826">
    <property type="term" value="P:iron ion transport"/>
    <property type="evidence" value="ECO:0007669"/>
    <property type="project" value="UniProtKB-KW"/>
</dbReference>
<keyword evidence="8" id="KW-0560">Oxidoreductase</keyword>
<comment type="similarity">
    <text evidence="2">Belongs to the frataxin family.</text>
</comment>
<dbReference type="FunFam" id="3.30.920.10:FF:000004">
    <property type="entry name" value="Mitochondrial chaperone Frataxin"/>
    <property type="match status" value="1"/>
</dbReference>
<dbReference type="GO" id="GO:0005739">
    <property type="term" value="C:mitochondrion"/>
    <property type="evidence" value="ECO:0007669"/>
    <property type="project" value="UniProtKB-SubCell"/>
</dbReference>
<proteinExistence type="inferred from homology"/>
<dbReference type="GO" id="GO:0006879">
    <property type="term" value="P:intracellular iron ion homeostasis"/>
    <property type="evidence" value="ECO:0007669"/>
    <property type="project" value="UniProtKB-KW"/>
</dbReference>
<organism evidence="15">
    <name type="scientific">Mytilinidion resinicola</name>
    <dbReference type="NCBI Taxonomy" id="574789"/>
    <lineage>
        <taxon>Eukaryota</taxon>
        <taxon>Fungi</taxon>
        <taxon>Dikarya</taxon>
        <taxon>Ascomycota</taxon>
        <taxon>Pezizomycotina</taxon>
        <taxon>Dothideomycetes</taxon>
        <taxon>Pleosporomycetidae</taxon>
        <taxon>Mytilinidiales</taxon>
        <taxon>Mytilinidiaceae</taxon>
        <taxon>Mytilinidion</taxon>
    </lineage>
</organism>
<feature type="region of interest" description="Disordered" evidence="14">
    <location>
        <begin position="1"/>
        <end position="23"/>
    </location>
</feature>
<dbReference type="GO" id="GO:0034986">
    <property type="term" value="F:iron chaperone activity"/>
    <property type="evidence" value="ECO:0007669"/>
    <property type="project" value="TreeGrafter"/>
</dbReference>
<dbReference type="GO" id="GO:0051537">
    <property type="term" value="F:2 iron, 2 sulfur cluster binding"/>
    <property type="evidence" value="ECO:0007669"/>
    <property type="project" value="TreeGrafter"/>
</dbReference>
<dbReference type="PANTHER" id="PTHR16821">
    <property type="entry name" value="FRATAXIN"/>
    <property type="match status" value="1"/>
</dbReference>
<dbReference type="EMBL" id="MU003702">
    <property type="protein sequence ID" value="KAF2808913.1"/>
    <property type="molecule type" value="Genomic_DNA"/>
</dbReference>
<feature type="coiled-coil region" evidence="13">
    <location>
        <begin position="31"/>
        <end position="58"/>
    </location>
</feature>
<evidence type="ECO:0000256" key="7">
    <source>
        <dbReference type="ARBA" id="ARBA00022946"/>
    </source>
</evidence>
<evidence type="ECO:0000256" key="13">
    <source>
        <dbReference type="SAM" id="Coils"/>
    </source>
</evidence>
<dbReference type="NCBIfam" id="TIGR03421">
    <property type="entry name" value="FeS_CyaY"/>
    <property type="match status" value="1"/>
</dbReference>
<dbReference type="InterPro" id="IPR036524">
    <property type="entry name" value="Frataxin/CyaY_sf"/>
</dbReference>
<dbReference type="EC" id="1.16.3.1" evidence="3"/>
<keyword evidence="4" id="KW-0409">Iron storage</keyword>
<dbReference type="PANTHER" id="PTHR16821:SF2">
    <property type="entry name" value="FRATAXIN, MITOCHONDRIAL"/>
    <property type="match status" value="1"/>
</dbReference>
<dbReference type="InterPro" id="IPR017789">
    <property type="entry name" value="Frataxin"/>
</dbReference>
<comment type="catalytic activity">
    <reaction evidence="12">
        <text>4 Fe(2+) + O2 + 4 H(+) = 4 Fe(3+) + 2 H2O</text>
        <dbReference type="Rhea" id="RHEA:11148"/>
        <dbReference type="ChEBI" id="CHEBI:15377"/>
        <dbReference type="ChEBI" id="CHEBI:15378"/>
        <dbReference type="ChEBI" id="CHEBI:15379"/>
        <dbReference type="ChEBI" id="CHEBI:29033"/>
        <dbReference type="ChEBI" id="CHEBI:29034"/>
        <dbReference type="EC" id="1.16.3.1"/>
    </reaction>
</comment>
<evidence type="ECO:0000313" key="15">
    <source>
        <dbReference type="EMBL" id="KAF2808913.1"/>
    </source>
</evidence>
<sequence>MPDSADPAPPEREAHESLAKEPTDITYEEYHQHADAYLEELVNRLEQEQEKRQDLEVEYASGVLEVAIVSKGIYVLNKQPPNKQIWLSSPLSGPKRFDWVVVGESMNQKQGSGIGDWIYLRDGTSLTALLKKELGVELGVDQDIASATTK</sequence>